<evidence type="ECO:0000256" key="1">
    <source>
        <dbReference type="ARBA" id="ARBA00004191"/>
    </source>
</evidence>
<keyword evidence="15" id="KW-1185">Reference proteome</keyword>
<comment type="function">
    <text evidence="8">Beta-glucosidases are one of a number of cellulolytic enzymes involved in the degradation of cellulosic biomass. Catalyzes the last step releasing glucose from the inhibitory cellobiose.</text>
</comment>
<comment type="subcellular location">
    <subcellularLocation>
        <location evidence="1">Secreted</location>
        <location evidence="1">Cell wall</location>
    </subcellularLocation>
</comment>
<organism evidence="14 15">
    <name type="scientific">Coniella lustricola</name>
    <dbReference type="NCBI Taxonomy" id="2025994"/>
    <lineage>
        <taxon>Eukaryota</taxon>
        <taxon>Fungi</taxon>
        <taxon>Dikarya</taxon>
        <taxon>Ascomycota</taxon>
        <taxon>Pezizomycotina</taxon>
        <taxon>Sordariomycetes</taxon>
        <taxon>Sordariomycetidae</taxon>
        <taxon>Diaporthales</taxon>
        <taxon>Schizoparmaceae</taxon>
        <taxon>Coniella</taxon>
    </lineage>
</organism>
<dbReference type="PANTHER" id="PTHR16631:SF24">
    <property type="entry name" value="FAMILY 17 GLUCOSIDASE SCW11-RELATED"/>
    <property type="match status" value="1"/>
</dbReference>
<name>A0A2T3ACX7_9PEZI</name>
<dbReference type="PANTHER" id="PTHR16631">
    <property type="entry name" value="GLUCAN 1,3-BETA-GLUCOSIDASE"/>
    <property type="match status" value="1"/>
</dbReference>
<dbReference type="OrthoDB" id="4082933at2759"/>
<keyword evidence="6 14" id="KW-0378">Hydrolase</keyword>
<proteinExistence type="inferred from homology"/>
<dbReference type="InParanoid" id="A0A2T3ACX7"/>
<keyword evidence="3" id="KW-0134">Cell wall</keyword>
<gene>
    <name evidence="14" type="ORF">BD289DRAFT_429421</name>
</gene>
<dbReference type="Proteomes" id="UP000241462">
    <property type="component" value="Unassembled WGS sequence"/>
</dbReference>
<keyword evidence="5" id="KW-0732">Signal</keyword>
<protein>
    <recommendedName>
        <fullName evidence="9">Probable beta-glucosidase btgE</fullName>
    </recommendedName>
    <alternativeName>
        <fullName evidence="10">Beta-D-glucoside glucohydrolase btgE</fullName>
    </alternativeName>
    <alternativeName>
        <fullName evidence="12">Cellobiase btgE</fullName>
    </alternativeName>
    <alternativeName>
        <fullName evidence="11">Gentiobiase btgE</fullName>
    </alternativeName>
</protein>
<evidence type="ECO:0000256" key="8">
    <source>
        <dbReference type="ARBA" id="ARBA00024983"/>
    </source>
</evidence>
<evidence type="ECO:0000256" key="5">
    <source>
        <dbReference type="ARBA" id="ARBA00022729"/>
    </source>
</evidence>
<keyword evidence="4" id="KW-0964">Secreted</keyword>
<evidence type="ECO:0000256" key="9">
    <source>
        <dbReference type="ARBA" id="ARBA00039284"/>
    </source>
</evidence>
<evidence type="ECO:0000313" key="14">
    <source>
        <dbReference type="EMBL" id="PSR92085.1"/>
    </source>
</evidence>
<evidence type="ECO:0000256" key="11">
    <source>
        <dbReference type="ARBA" id="ARBA00041516"/>
    </source>
</evidence>
<dbReference type="AlphaFoldDB" id="A0A2T3ACX7"/>
<dbReference type="GO" id="GO:0071555">
    <property type="term" value="P:cell wall organization"/>
    <property type="evidence" value="ECO:0007669"/>
    <property type="project" value="TreeGrafter"/>
</dbReference>
<evidence type="ECO:0000256" key="7">
    <source>
        <dbReference type="ARBA" id="ARBA00023295"/>
    </source>
</evidence>
<sequence>MKASIVAAAALLGGASAHNHQRHAHDAAHHKRDTCSVVVKTVTGDMIWAPTPDAQAANPQTTSSTTTSTTTETLYSSHAVTITETESAAAEATSSADAIPTAAAQTCSTPGTYTFPASTVTVTATTSAVVPSSTVVSAGIYTLGGSTTVVPDSTTITAPYATVSTNSAGVVTSIIQETVYTCPVAGTYTIVPGTTTTVTAASATVTVPSISTILPGTYTAPAVTTEVVTSTVVYCPFASVGASTTGFLAATGSAATSIPVASTAGLSGIASSSVIVPSSSIASSSADESSAAATTTAVPATTAAVSTSMSVSASSSAASASSTSTSSTSLGGSSPWSLTYTPYNPDTGDCMTADAVAVDLAAIAAAGFSSIRIYSTDCDTLTSVGPAASTYGLKIIAGIYIGEAGCDNSSPDVEEQIAAFQAWEYMSLVELFVVANEAYNDQYCTVAELATLITHVKSELGSLYSGPWTTTDIVGTWQDTDFATTICPLVDVVAANAHAYFTSTVAPSDAGEFVQSQISIIEEACTGLNGYILETGYPTAGDTNGLAVPSVANQALAINSIIDTVGDKVVLFSMFDDKWKAAGSYNCEQSWGIVPTLFGSAGAEWETLAAAL</sequence>
<dbReference type="EMBL" id="KZ678410">
    <property type="protein sequence ID" value="PSR92085.1"/>
    <property type="molecule type" value="Genomic_DNA"/>
</dbReference>
<evidence type="ECO:0000256" key="6">
    <source>
        <dbReference type="ARBA" id="ARBA00022801"/>
    </source>
</evidence>
<dbReference type="GO" id="GO:0042973">
    <property type="term" value="F:glucan endo-1,3-beta-D-glucosidase activity"/>
    <property type="evidence" value="ECO:0007669"/>
    <property type="project" value="TreeGrafter"/>
</dbReference>
<feature type="region of interest" description="Disordered" evidence="13">
    <location>
        <begin position="50"/>
        <end position="72"/>
    </location>
</feature>
<dbReference type="InterPro" id="IPR017853">
    <property type="entry name" value="GH"/>
</dbReference>
<evidence type="ECO:0000256" key="2">
    <source>
        <dbReference type="ARBA" id="ARBA00008773"/>
    </source>
</evidence>
<reference evidence="14 15" key="1">
    <citation type="journal article" date="2018" name="Mycol. Prog.">
        <title>Coniella lustricola, a new species from submerged detritus.</title>
        <authorList>
            <person name="Raudabaugh D.B."/>
            <person name="Iturriaga T."/>
            <person name="Carver A."/>
            <person name="Mondo S."/>
            <person name="Pangilinan J."/>
            <person name="Lipzen A."/>
            <person name="He G."/>
            <person name="Amirebrahimi M."/>
            <person name="Grigoriev I.V."/>
            <person name="Miller A.N."/>
        </authorList>
    </citation>
    <scope>NUCLEOTIDE SEQUENCE [LARGE SCALE GENOMIC DNA]</scope>
    <source>
        <strain evidence="14 15">B22-T-1</strain>
    </source>
</reference>
<dbReference type="GO" id="GO:0005576">
    <property type="term" value="C:extracellular region"/>
    <property type="evidence" value="ECO:0007669"/>
    <property type="project" value="TreeGrafter"/>
</dbReference>
<accession>A0A2T3ACX7</accession>
<evidence type="ECO:0000256" key="13">
    <source>
        <dbReference type="SAM" id="MobiDB-lite"/>
    </source>
</evidence>
<dbReference type="GO" id="GO:0009986">
    <property type="term" value="C:cell surface"/>
    <property type="evidence" value="ECO:0007669"/>
    <property type="project" value="TreeGrafter"/>
</dbReference>
<evidence type="ECO:0000256" key="4">
    <source>
        <dbReference type="ARBA" id="ARBA00022525"/>
    </source>
</evidence>
<dbReference type="SUPFAM" id="SSF51445">
    <property type="entry name" value="(Trans)glycosidases"/>
    <property type="match status" value="1"/>
</dbReference>
<evidence type="ECO:0000256" key="12">
    <source>
        <dbReference type="ARBA" id="ARBA00042762"/>
    </source>
</evidence>
<evidence type="ECO:0000256" key="10">
    <source>
        <dbReference type="ARBA" id="ARBA00041495"/>
    </source>
</evidence>
<keyword evidence="7" id="KW-0326">Glycosidase</keyword>
<evidence type="ECO:0000313" key="15">
    <source>
        <dbReference type="Proteomes" id="UP000241462"/>
    </source>
</evidence>
<comment type="similarity">
    <text evidence="2">Belongs to the glycosyl hydrolase 17 family.</text>
</comment>
<dbReference type="InterPro" id="IPR050732">
    <property type="entry name" value="Beta-glucan_modifiers"/>
</dbReference>
<evidence type="ECO:0000256" key="3">
    <source>
        <dbReference type="ARBA" id="ARBA00022512"/>
    </source>
</evidence>
<feature type="compositionally biased region" description="Low complexity" evidence="13">
    <location>
        <begin position="61"/>
        <end position="72"/>
    </location>
</feature>
<dbReference type="GO" id="GO:0009277">
    <property type="term" value="C:fungal-type cell wall"/>
    <property type="evidence" value="ECO:0007669"/>
    <property type="project" value="TreeGrafter"/>
</dbReference>